<dbReference type="CDD" id="cd05254">
    <property type="entry name" value="dTDP_HR_like_SDR_e"/>
    <property type="match status" value="1"/>
</dbReference>
<evidence type="ECO:0000259" key="7">
    <source>
        <dbReference type="Pfam" id="PF04321"/>
    </source>
</evidence>
<evidence type="ECO:0000256" key="1">
    <source>
        <dbReference type="ARBA" id="ARBA00004781"/>
    </source>
</evidence>
<keyword evidence="9" id="KW-1185">Reference proteome</keyword>
<dbReference type="AlphaFoldDB" id="A0AA37T1U8"/>
<protein>
    <recommendedName>
        <fullName evidence="4 6">dTDP-4-dehydrorhamnose reductase</fullName>
        <ecNumber evidence="3 6">1.1.1.133</ecNumber>
    </recommendedName>
</protein>
<evidence type="ECO:0000256" key="3">
    <source>
        <dbReference type="ARBA" id="ARBA00012929"/>
    </source>
</evidence>
<dbReference type="InterPro" id="IPR029903">
    <property type="entry name" value="RmlD-like-bd"/>
</dbReference>
<reference evidence="8" key="2">
    <citation type="submission" date="2023-01" db="EMBL/GenBank/DDBJ databases">
        <title>Draft genome sequence of Agaribacter marinus strain NBRC 110023.</title>
        <authorList>
            <person name="Sun Q."/>
            <person name="Mori K."/>
        </authorList>
    </citation>
    <scope>NUCLEOTIDE SEQUENCE</scope>
    <source>
        <strain evidence="8">NBRC 110023</strain>
    </source>
</reference>
<dbReference type="Pfam" id="PF04321">
    <property type="entry name" value="RmlD_sub_bind"/>
    <property type="match status" value="1"/>
</dbReference>
<evidence type="ECO:0000256" key="5">
    <source>
        <dbReference type="ARBA" id="ARBA00048200"/>
    </source>
</evidence>
<dbReference type="SUPFAM" id="SSF51735">
    <property type="entry name" value="NAD(P)-binding Rossmann-fold domains"/>
    <property type="match status" value="1"/>
</dbReference>
<dbReference type="EMBL" id="BSOT01000005">
    <property type="protein sequence ID" value="GLR70883.1"/>
    <property type="molecule type" value="Genomic_DNA"/>
</dbReference>
<comment type="function">
    <text evidence="6">Catalyzes the reduction of dTDP-6-deoxy-L-lyxo-4-hexulose to yield dTDP-L-rhamnose.</text>
</comment>
<dbReference type="Proteomes" id="UP001156601">
    <property type="component" value="Unassembled WGS sequence"/>
</dbReference>
<organism evidence="8 9">
    <name type="scientific">Agaribacter marinus</name>
    <dbReference type="NCBI Taxonomy" id="1431249"/>
    <lineage>
        <taxon>Bacteria</taxon>
        <taxon>Pseudomonadati</taxon>
        <taxon>Pseudomonadota</taxon>
        <taxon>Gammaproteobacteria</taxon>
        <taxon>Alteromonadales</taxon>
        <taxon>Alteromonadaceae</taxon>
        <taxon>Agaribacter</taxon>
    </lineage>
</organism>
<sequence>MIVVIGKNGQLAKAIKNTNPDVLCLGREEIDVFDSQACTEKITALNPIGVINASAYTAVDLAESEPKNAFALNELAVKNIANAASKMNAHLVHVSTDYVFSGSKGSPYLPNDSHQPLNAYGASKAAGESILLSEFADCSCILRTSWVYSEYGNNFVKTMLRLMAEKPELQVIDDQVGSPTSAHTLAKTCLAAFNEKLTGAHHVTDEGVTTWYDFAMAIQELGLTLGMLEKQIPIKPVPTIAYPTPAKRPTYSVLSKASLKEIIPYIALEHWRKPLLKVLQELNTPN</sequence>
<dbReference type="NCBIfam" id="TIGR01214">
    <property type="entry name" value="rmlD"/>
    <property type="match status" value="1"/>
</dbReference>
<dbReference type="PANTHER" id="PTHR10491">
    <property type="entry name" value="DTDP-4-DEHYDRORHAMNOSE REDUCTASE"/>
    <property type="match status" value="1"/>
</dbReference>
<evidence type="ECO:0000256" key="6">
    <source>
        <dbReference type="RuleBase" id="RU364082"/>
    </source>
</evidence>
<name>A0AA37T1U8_9ALTE</name>
<dbReference type="PANTHER" id="PTHR10491:SF4">
    <property type="entry name" value="METHIONINE ADENOSYLTRANSFERASE 2 SUBUNIT BETA"/>
    <property type="match status" value="1"/>
</dbReference>
<dbReference type="GO" id="GO:0005829">
    <property type="term" value="C:cytosol"/>
    <property type="evidence" value="ECO:0007669"/>
    <property type="project" value="TreeGrafter"/>
</dbReference>
<comment type="pathway">
    <text evidence="1 6">Carbohydrate biosynthesis; dTDP-L-rhamnose biosynthesis.</text>
</comment>
<dbReference type="InterPro" id="IPR005913">
    <property type="entry name" value="dTDP_dehydrorham_reduct"/>
</dbReference>
<evidence type="ECO:0000313" key="9">
    <source>
        <dbReference type="Proteomes" id="UP001156601"/>
    </source>
</evidence>
<dbReference type="Gene3D" id="3.90.25.10">
    <property type="entry name" value="UDP-galactose 4-epimerase, domain 1"/>
    <property type="match status" value="1"/>
</dbReference>
<dbReference type="InterPro" id="IPR036291">
    <property type="entry name" value="NAD(P)-bd_dom_sf"/>
</dbReference>
<comment type="catalytic activity">
    <reaction evidence="5 6">
        <text>dTDP-beta-L-rhamnose + NADP(+) = dTDP-4-dehydro-beta-L-rhamnose + NADPH + H(+)</text>
        <dbReference type="Rhea" id="RHEA:21796"/>
        <dbReference type="ChEBI" id="CHEBI:15378"/>
        <dbReference type="ChEBI" id="CHEBI:57510"/>
        <dbReference type="ChEBI" id="CHEBI:57783"/>
        <dbReference type="ChEBI" id="CHEBI:58349"/>
        <dbReference type="ChEBI" id="CHEBI:62830"/>
        <dbReference type="EC" id="1.1.1.133"/>
    </reaction>
</comment>
<keyword evidence="6" id="KW-0560">Oxidoreductase</keyword>
<evidence type="ECO:0000313" key="8">
    <source>
        <dbReference type="EMBL" id="GLR70883.1"/>
    </source>
</evidence>
<reference evidence="8" key="1">
    <citation type="journal article" date="2014" name="Int. J. Syst. Evol. Microbiol.">
        <title>Complete genome sequence of Corynebacterium casei LMG S-19264T (=DSM 44701T), isolated from a smear-ripened cheese.</title>
        <authorList>
            <consortium name="US DOE Joint Genome Institute (JGI-PGF)"/>
            <person name="Walter F."/>
            <person name="Albersmeier A."/>
            <person name="Kalinowski J."/>
            <person name="Ruckert C."/>
        </authorList>
    </citation>
    <scope>NUCLEOTIDE SEQUENCE</scope>
    <source>
        <strain evidence="8">NBRC 110023</strain>
    </source>
</reference>
<proteinExistence type="inferred from homology"/>
<dbReference type="GO" id="GO:0019305">
    <property type="term" value="P:dTDP-rhamnose biosynthetic process"/>
    <property type="evidence" value="ECO:0007669"/>
    <property type="project" value="TreeGrafter"/>
</dbReference>
<dbReference type="RefSeq" id="WP_284217161.1">
    <property type="nucleotide sequence ID" value="NZ_BSOT01000005.1"/>
</dbReference>
<gene>
    <name evidence="8" type="primary">rfbD</name>
    <name evidence="8" type="ORF">GCM10007852_17910</name>
</gene>
<feature type="domain" description="RmlD-like substrate binding" evidence="7">
    <location>
        <begin position="2"/>
        <end position="282"/>
    </location>
</feature>
<evidence type="ECO:0000256" key="2">
    <source>
        <dbReference type="ARBA" id="ARBA00010944"/>
    </source>
</evidence>
<dbReference type="GO" id="GO:0008831">
    <property type="term" value="F:dTDP-4-dehydrorhamnose reductase activity"/>
    <property type="evidence" value="ECO:0007669"/>
    <property type="project" value="UniProtKB-EC"/>
</dbReference>
<comment type="similarity">
    <text evidence="2 6">Belongs to the dTDP-4-dehydrorhamnose reductase family.</text>
</comment>
<dbReference type="Gene3D" id="3.40.50.720">
    <property type="entry name" value="NAD(P)-binding Rossmann-like Domain"/>
    <property type="match status" value="1"/>
</dbReference>
<evidence type="ECO:0000256" key="4">
    <source>
        <dbReference type="ARBA" id="ARBA00017099"/>
    </source>
</evidence>
<accession>A0AA37T1U8</accession>
<keyword evidence="6" id="KW-0521">NADP</keyword>
<comment type="cofactor">
    <cofactor evidence="6">
        <name>Mg(2+)</name>
        <dbReference type="ChEBI" id="CHEBI:18420"/>
    </cofactor>
    <text evidence="6">Binds 1 Mg(2+) ion per monomer.</text>
</comment>
<comment type="caution">
    <text evidence="8">The sequence shown here is derived from an EMBL/GenBank/DDBJ whole genome shotgun (WGS) entry which is preliminary data.</text>
</comment>
<dbReference type="EC" id="1.1.1.133" evidence="3 6"/>